<dbReference type="RefSeq" id="WP_073047852.1">
    <property type="nucleotide sequence ID" value="NZ_FRCJ01000010.1"/>
</dbReference>
<dbReference type="OrthoDB" id="1077749at2"/>
<protein>
    <submittedName>
        <fullName evidence="1">DUF3127 domain-containing protein</fullName>
    </submittedName>
</protein>
<dbReference type="Proteomes" id="UP000184280">
    <property type="component" value="Unassembled WGS sequence"/>
</dbReference>
<accession>A0A1M7NJ65</accession>
<dbReference type="EMBL" id="FRCJ01000010">
    <property type="protein sequence ID" value="SHN03302.1"/>
    <property type="molecule type" value="Genomic_DNA"/>
</dbReference>
<organism evidence="2 3">
    <name type="scientific">Xylanibacter ruminicola</name>
    <name type="common">Prevotella ruminicola</name>
    <dbReference type="NCBI Taxonomy" id="839"/>
    <lineage>
        <taxon>Bacteria</taxon>
        <taxon>Pseudomonadati</taxon>
        <taxon>Bacteroidota</taxon>
        <taxon>Bacteroidia</taxon>
        <taxon>Bacteroidales</taxon>
        <taxon>Prevotellaceae</taxon>
        <taxon>Xylanibacter</taxon>
    </lineage>
</organism>
<evidence type="ECO:0000313" key="1">
    <source>
        <dbReference type="EMBL" id="MBE6269474.1"/>
    </source>
</evidence>
<sequence>MNTMILRVKKCGVMTTVQSEKSENGVLDKRTLVLQMLGGKYEDSFVVTALGSLATIEWTEGELVACSMSFRTREHNGQVYMDVIANEICKIKH</sequence>
<evidence type="ECO:0000313" key="3">
    <source>
        <dbReference type="Proteomes" id="UP000184280"/>
    </source>
</evidence>
<evidence type="ECO:0000313" key="2">
    <source>
        <dbReference type="EMBL" id="SHN03302.1"/>
    </source>
</evidence>
<proteinExistence type="predicted"/>
<dbReference type="EMBL" id="SUYC01000001">
    <property type="protein sequence ID" value="MBE6269474.1"/>
    <property type="molecule type" value="Genomic_DNA"/>
</dbReference>
<gene>
    <name evidence="1" type="ORF">E7101_00755</name>
    <name evidence="2" type="ORF">SAMN04488494_0037</name>
</gene>
<dbReference type="AlphaFoldDB" id="A0A1M7NJ65"/>
<reference evidence="1" key="2">
    <citation type="submission" date="2019-04" db="EMBL/GenBank/DDBJ databases">
        <title>Evolution of Biomass-Degrading Anaerobic Consortia Revealed by Metagenomics.</title>
        <authorList>
            <person name="Peng X."/>
        </authorList>
    </citation>
    <scope>NUCLEOTIDE SEQUENCE</scope>
    <source>
        <strain evidence="1">SIG140</strain>
    </source>
</reference>
<dbReference type="Proteomes" id="UP000806522">
    <property type="component" value="Unassembled WGS sequence"/>
</dbReference>
<name>A0A1M7NJ65_XYLRU</name>
<reference evidence="2 3" key="1">
    <citation type="submission" date="2016-11" db="EMBL/GenBank/DDBJ databases">
        <authorList>
            <person name="Jaros S."/>
            <person name="Januszkiewicz K."/>
            <person name="Wedrychowicz H."/>
        </authorList>
    </citation>
    <scope>NUCLEOTIDE SEQUENCE [LARGE SCALE GENOMIC DNA]</scope>
    <source>
        <strain evidence="2 3">BPI-34</strain>
    </source>
</reference>